<dbReference type="SUPFAM" id="SSF54695">
    <property type="entry name" value="POZ domain"/>
    <property type="match status" value="1"/>
</dbReference>
<dbReference type="SUPFAM" id="SSF52113">
    <property type="entry name" value="BRCT domain"/>
    <property type="match status" value="1"/>
</dbReference>
<evidence type="ECO:0000313" key="5">
    <source>
        <dbReference type="RefSeq" id="XP_065649787.1"/>
    </source>
</evidence>
<dbReference type="Pfam" id="PF00533">
    <property type="entry name" value="BRCT"/>
    <property type="match status" value="1"/>
</dbReference>
<dbReference type="PROSITE" id="PS50172">
    <property type="entry name" value="BRCT"/>
    <property type="match status" value="1"/>
</dbReference>
<evidence type="ECO:0000256" key="1">
    <source>
        <dbReference type="ARBA" id="ARBA00022737"/>
    </source>
</evidence>
<evidence type="ECO:0000313" key="4">
    <source>
        <dbReference type="Proteomes" id="UP001652625"/>
    </source>
</evidence>
<dbReference type="GeneID" id="105843325"/>
<evidence type="ECO:0000259" key="2">
    <source>
        <dbReference type="PROSITE" id="PS50097"/>
    </source>
</evidence>
<dbReference type="Pfam" id="PF00651">
    <property type="entry name" value="BTB"/>
    <property type="match status" value="1"/>
</dbReference>
<dbReference type="PROSITE" id="PS50097">
    <property type="entry name" value="BTB"/>
    <property type="match status" value="1"/>
</dbReference>
<feature type="domain" description="BRCT" evidence="3">
    <location>
        <begin position="189"/>
        <end position="285"/>
    </location>
</feature>
<organism evidence="4 5">
    <name type="scientific">Hydra vulgaris</name>
    <name type="common">Hydra</name>
    <name type="synonym">Hydra attenuata</name>
    <dbReference type="NCBI Taxonomy" id="6087"/>
    <lineage>
        <taxon>Eukaryota</taxon>
        <taxon>Metazoa</taxon>
        <taxon>Cnidaria</taxon>
        <taxon>Hydrozoa</taxon>
        <taxon>Hydroidolina</taxon>
        <taxon>Anthoathecata</taxon>
        <taxon>Aplanulata</taxon>
        <taxon>Hydridae</taxon>
        <taxon>Hydra</taxon>
    </lineage>
</organism>
<dbReference type="RefSeq" id="XP_065649787.1">
    <property type="nucleotide sequence ID" value="XM_065793715.1"/>
</dbReference>
<keyword evidence="1" id="KW-0677">Repeat</keyword>
<feature type="domain" description="BTB" evidence="2">
    <location>
        <begin position="300"/>
        <end position="351"/>
    </location>
</feature>
<dbReference type="InterPro" id="IPR011333">
    <property type="entry name" value="SKP1/BTB/POZ_sf"/>
</dbReference>
<proteinExistence type="predicted"/>
<dbReference type="InterPro" id="IPR001357">
    <property type="entry name" value="BRCT_dom"/>
</dbReference>
<keyword evidence="4" id="KW-1185">Reference proteome</keyword>
<dbReference type="Gene3D" id="3.30.710.10">
    <property type="entry name" value="Potassium Channel Kv1.1, Chain A"/>
    <property type="match status" value="1"/>
</dbReference>
<gene>
    <name evidence="5" type="primary">LOC105843325</name>
</gene>
<dbReference type="Gene3D" id="3.40.50.10190">
    <property type="entry name" value="BRCT domain"/>
    <property type="match status" value="1"/>
</dbReference>
<reference evidence="5" key="1">
    <citation type="submission" date="2025-08" db="UniProtKB">
        <authorList>
            <consortium name="RefSeq"/>
        </authorList>
    </citation>
    <scope>IDENTIFICATION</scope>
</reference>
<accession>A0ABM4BL46</accession>
<dbReference type="PANTHER" id="PTHR13561:SF20">
    <property type="entry name" value="DNA TOPOISOMERASE 2-BINDING PROTEIN 1"/>
    <property type="match status" value="1"/>
</dbReference>
<protein>
    <submittedName>
        <fullName evidence="5">Uncharacterized protein LOC105843325 isoform X1</fullName>
    </submittedName>
</protein>
<dbReference type="InterPro" id="IPR036420">
    <property type="entry name" value="BRCT_dom_sf"/>
</dbReference>
<dbReference type="InterPro" id="IPR000210">
    <property type="entry name" value="BTB/POZ_dom"/>
</dbReference>
<dbReference type="SMART" id="SM00292">
    <property type="entry name" value="BRCT"/>
    <property type="match status" value="1"/>
</dbReference>
<sequence>MRYLQPIIKKKMSSIIIEQYLEALKGYFKKEELSDKILHIMEAETTQVVLKTQKIRRKRDQTRDEIEKKKSEEIIFNENLKDLINTVESEDINIHKCEEKETDLRASSSEENFYDALTEVEQLSEKLIPFNRTASQLITDKPINQSTYEKRKSDAQKKNLKWFCDSICDKLIFTNPLTRQEECKNVGELDGKPLAGFVISFDQYEDQQRETLSALAVSLGACVQDEVFFINKDHQVIASTHLILKRCEGIQFLTASHWQIPCITEEWLWKCLDIQGVASTATYEISEKQSSKFTSIHCFFPVHGLILCISSSYFKFLICDQNKGNNNKDIIVYVNLGDSQYVELLIHSLYNFDVLKNVGTLKLLKVLEYADRFQCDALLKQGLPLINNIVIDNIEECNLLLEYICVFQSLEHIIPRDFLTKVKDTCSYFLANLITPLECCIFQESFGLINLSGLLILLKSNYKFLFNENSLIPFLLDWLEFDSSRQTEDNIKILLSECRYEFMSVEFLKDCLSPTDAIFSKWPGFFDWYIDAVTYPAVPLNSKELYLCKKRENRSAVNFSEGASLKHERNIKLIWINDQFVQPFKCRQRIIYKGYLLTPVVKICKENNKHKVLLQMYVGKKITKKEMRNFYFKVDFHFAILPGDLECAEELTYRKCKKSLDIRIASCMIFSYDSNKVEFQNSNLAEISFGTIDGGLVQRFRKQGVFALFNFSYSEVS</sequence>
<dbReference type="CDD" id="cd18186">
    <property type="entry name" value="BTB_POZ_ZBTB_KLHL-like"/>
    <property type="match status" value="1"/>
</dbReference>
<dbReference type="Proteomes" id="UP001652625">
    <property type="component" value="Chromosome 03"/>
</dbReference>
<evidence type="ECO:0000259" key="3">
    <source>
        <dbReference type="PROSITE" id="PS50172"/>
    </source>
</evidence>
<dbReference type="PANTHER" id="PTHR13561">
    <property type="entry name" value="DNA REPLICATION REGULATOR DPB11-RELATED"/>
    <property type="match status" value="1"/>
</dbReference>
<name>A0ABM4BL46_HYDVU</name>